<evidence type="ECO:0000313" key="3">
    <source>
        <dbReference type="EMBL" id="PJJ60325.1"/>
    </source>
</evidence>
<evidence type="ECO:0008006" key="5">
    <source>
        <dbReference type="Google" id="ProtNLM"/>
    </source>
</evidence>
<dbReference type="OrthoDB" id="882497at2"/>
<feature type="chain" id="PRO_5014851137" description="Spy/CpxP family protein refolding chaperone" evidence="2">
    <location>
        <begin position="21"/>
        <end position="134"/>
    </location>
</feature>
<dbReference type="EMBL" id="PGFA01000001">
    <property type="protein sequence ID" value="PJJ60325.1"/>
    <property type="molecule type" value="Genomic_DNA"/>
</dbReference>
<evidence type="ECO:0000256" key="2">
    <source>
        <dbReference type="SAM" id="SignalP"/>
    </source>
</evidence>
<dbReference type="RefSeq" id="WP_100335977.1">
    <property type="nucleotide sequence ID" value="NZ_PGFA01000001.1"/>
</dbReference>
<feature type="signal peptide" evidence="2">
    <location>
        <begin position="1"/>
        <end position="20"/>
    </location>
</feature>
<keyword evidence="2" id="KW-0732">Signal</keyword>
<gene>
    <name evidence="3" type="ORF">CLV45_1750</name>
</gene>
<evidence type="ECO:0000256" key="1">
    <source>
        <dbReference type="SAM" id="MobiDB-lite"/>
    </source>
</evidence>
<protein>
    <recommendedName>
        <fullName evidence="5">Spy/CpxP family protein refolding chaperone</fullName>
    </recommendedName>
</protein>
<accession>A0A2M9BQW2</accession>
<feature type="region of interest" description="Disordered" evidence="1">
    <location>
        <begin position="113"/>
        <end position="134"/>
    </location>
</feature>
<name>A0A2M9BQW2_9BACT</name>
<keyword evidence="4" id="KW-1185">Reference proteome</keyword>
<dbReference type="Proteomes" id="UP000228535">
    <property type="component" value="Unassembled WGS sequence"/>
</dbReference>
<dbReference type="AlphaFoldDB" id="A0A2M9BQW2"/>
<comment type="caution">
    <text evidence="3">The sequence shown here is derived from an EMBL/GenBank/DDBJ whole genome shotgun (WGS) entry which is preliminary data.</text>
</comment>
<proteinExistence type="predicted"/>
<organism evidence="3 4">
    <name type="scientific">Hymenobacter chitinivorans DSM 11115</name>
    <dbReference type="NCBI Taxonomy" id="1121954"/>
    <lineage>
        <taxon>Bacteria</taxon>
        <taxon>Pseudomonadati</taxon>
        <taxon>Bacteroidota</taxon>
        <taxon>Cytophagia</taxon>
        <taxon>Cytophagales</taxon>
        <taxon>Hymenobacteraceae</taxon>
        <taxon>Hymenobacter</taxon>
    </lineage>
</organism>
<reference evidence="3 4" key="1">
    <citation type="submission" date="2017-11" db="EMBL/GenBank/DDBJ databases">
        <title>Genomic Encyclopedia of Archaeal and Bacterial Type Strains, Phase II (KMG-II): From Individual Species to Whole Genera.</title>
        <authorList>
            <person name="Goeker M."/>
        </authorList>
    </citation>
    <scope>NUCLEOTIDE SEQUENCE [LARGE SCALE GENOMIC DNA]</scope>
    <source>
        <strain evidence="3 4">DSM 11115</strain>
    </source>
</reference>
<evidence type="ECO:0000313" key="4">
    <source>
        <dbReference type="Proteomes" id="UP000228535"/>
    </source>
</evidence>
<sequence>MKSLLLTLTLFLGLATVASAQKKDKYAEMPGSEQISEARVADLTRQMCNQLHLNEAQYIRLREANRIKLARLDEIQWQYKADPTQQHAKMAELEAQYEAECSRILTPSQLSLFRTQQQHDTAPEQPVGNEGGIG</sequence>